<evidence type="ECO:0000259" key="1">
    <source>
        <dbReference type="Pfam" id="PF04937"/>
    </source>
</evidence>
<dbReference type="PANTHER" id="PTHR32166:SF81">
    <property type="entry name" value="OS06G0658400 PROTEIN"/>
    <property type="match status" value="1"/>
</dbReference>
<evidence type="ECO:0000313" key="2">
    <source>
        <dbReference type="EMBL" id="AQK58064.1"/>
    </source>
</evidence>
<dbReference type="AlphaFoldDB" id="A0A1D6QJZ9"/>
<dbReference type="ExpressionAtlas" id="A0A1D6QJZ9">
    <property type="expression patterns" value="baseline and differential"/>
</dbReference>
<feature type="domain" description="DUF659" evidence="1">
    <location>
        <begin position="200"/>
        <end position="324"/>
    </location>
</feature>
<proteinExistence type="predicted"/>
<dbReference type="Pfam" id="PF04937">
    <property type="entry name" value="DUF659"/>
    <property type="match status" value="1"/>
</dbReference>
<name>A0A1D6QJZ9_MAIZE</name>
<dbReference type="InterPro" id="IPR007021">
    <property type="entry name" value="DUF659"/>
</dbReference>
<sequence>MATSASTDASSSEGAEGSFPVANNPAIARQVLTAVRIVPPDEDEKKLLWRYAEILERTGKGLGGNVRIRCRLCNHVWNGSYSRVKAHLLEIPGFGVKFCRVVTIHVLEQLKAEVTAASVVANRTLPRDIPLPVEGNEKRKRRGVSAIESSFNLDVRRQLDELIARMFYTGGLPFNLARNPYFRKAFMFATNNPVGGYVPPSYNKLRTTLLVQERTHVERMLQPLKETWSSKGVSIVSDGWSDAQRRPLLNFLAVTEDGPMFLRAINTEGISKTKEYIAEKMLAVIDEVGAQNVVQVITDNAANCRAAGIIVEQKHPHIFLDPLCCAYFESCFEEHMCF</sequence>
<gene>
    <name evidence="2" type="ORF">ZEAMMB73_Zm00001d052791</name>
</gene>
<accession>A0A1D6QJZ9</accession>
<reference evidence="2" key="1">
    <citation type="submission" date="2015-12" db="EMBL/GenBank/DDBJ databases">
        <title>Update maize B73 reference genome by single molecule sequencing technologies.</title>
        <authorList>
            <consortium name="Maize Genome Sequencing Project"/>
            <person name="Ware D."/>
        </authorList>
    </citation>
    <scope>NUCLEOTIDE SEQUENCE</scope>
    <source>
        <tissue evidence="2">Seedling</tissue>
    </source>
</reference>
<dbReference type="PANTHER" id="PTHR32166">
    <property type="entry name" value="OSJNBA0013A04.12 PROTEIN"/>
    <property type="match status" value="1"/>
</dbReference>
<organism evidence="2">
    <name type="scientific">Zea mays</name>
    <name type="common">Maize</name>
    <dbReference type="NCBI Taxonomy" id="4577"/>
    <lineage>
        <taxon>Eukaryota</taxon>
        <taxon>Viridiplantae</taxon>
        <taxon>Streptophyta</taxon>
        <taxon>Embryophyta</taxon>
        <taxon>Tracheophyta</taxon>
        <taxon>Spermatophyta</taxon>
        <taxon>Magnoliopsida</taxon>
        <taxon>Liliopsida</taxon>
        <taxon>Poales</taxon>
        <taxon>Poaceae</taxon>
        <taxon>PACMAD clade</taxon>
        <taxon>Panicoideae</taxon>
        <taxon>Andropogonodae</taxon>
        <taxon>Andropogoneae</taxon>
        <taxon>Tripsacinae</taxon>
        <taxon>Zea</taxon>
    </lineage>
</organism>
<dbReference type="EMBL" id="CM000780">
    <property type="protein sequence ID" value="AQK58064.1"/>
    <property type="molecule type" value="Genomic_DNA"/>
</dbReference>
<protein>
    <submittedName>
        <fullName evidence="2">HAT transposon superfamily protein</fullName>
    </submittedName>
</protein>